<protein>
    <submittedName>
        <fullName evidence="1">Uncharacterized protein</fullName>
    </submittedName>
</protein>
<reference evidence="1" key="1">
    <citation type="submission" date="2014-12" db="EMBL/GenBank/DDBJ databases">
        <title>Insight into the proteome of Arion vulgaris.</title>
        <authorList>
            <person name="Aradska J."/>
            <person name="Bulat T."/>
            <person name="Smidak R."/>
            <person name="Sarate P."/>
            <person name="Gangsoo J."/>
            <person name="Sialana F."/>
            <person name="Bilban M."/>
            <person name="Lubec G."/>
        </authorList>
    </citation>
    <scope>NUCLEOTIDE SEQUENCE</scope>
    <source>
        <tissue evidence="1">Skin</tissue>
    </source>
</reference>
<dbReference type="AlphaFoldDB" id="A0A0B7A847"/>
<proteinExistence type="predicted"/>
<accession>A0A0B7A847</accession>
<gene>
    <name evidence="1" type="primary">ORF101764</name>
</gene>
<evidence type="ECO:0000313" key="1">
    <source>
        <dbReference type="EMBL" id="CEK76837.1"/>
    </source>
</evidence>
<dbReference type="EMBL" id="HACG01029972">
    <property type="protein sequence ID" value="CEK76837.1"/>
    <property type="molecule type" value="Transcribed_RNA"/>
</dbReference>
<sequence>MMITPPMTLSEIIRASKFNQQTPHLALSSAQISEDGNIFPVGYSKHLLLV</sequence>
<name>A0A0B7A847_9EUPU</name>
<organism evidence="1">
    <name type="scientific">Arion vulgaris</name>
    <dbReference type="NCBI Taxonomy" id="1028688"/>
    <lineage>
        <taxon>Eukaryota</taxon>
        <taxon>Metazoa</taxon>
        <taxon>Spiralia</taxon>
        <taxon>Lophotrochozoa</taxon>
        <taxon>Mollusca</taxon>
        <taxon>Gastropoda</taxon>
        <taxon>Heterobranchia</taxon>
        <taxon>Euthyneura</taxon>
        <taxon>Panpulmonata</taxon>
        <taxon>Eupulmonata</taxon>
        <taxon>Stylommatophora</taxon>
        <taxon>Helicina</taxon>
        <taxon>Arionoidea</taxon>
        <taxon>Arionidae</taxon>
        <taxon>Arion</taxon>
    </lineage>
</organism>